<dbReference type="Pfam" id="PF07683">
    <property type="entry name" value="CobW_C"/>
    <property type="match status" value="1"/>
</dbReference>
<feature type="region of interest" description="Disordered" evidence="6">
    <location>
        <begin position="346"/>
        <end position="402"/>
    </location>
</feature>
<dbReference type="SMART" id="SM00833">
    <property type="entry name" value="CobW_C"/>
    <property type="match status" value="1"/>
</dbReference>
<feature type="domain" description="CobW C-terminal" evidence="7">
    <location>
        <begin position="315"/>
        <end position="512"/>
    </location>
</feature>
<dbReference type="STRING" id="1328760.A0A164ZH01"/>
<evidence type="ECO:0000256" key="2">
    <source>
        <dbReference type="ARBA" id="ARBA00022801"/>
    </source>
</evidence>
<organism evidence="8 9">
    <name type="scientific">Xylona heveae (strain CBS 132557 / TC161)</name>
    <dbReference type="NCBI Taxonomy" id="1328760"/>
    <lineage>
        <taxon>Eukaryota</taxon>
        <taxon>Fungi</taxon>
        <taxon>Dikarya</taxon>
        <taxon>Ascomycota</taxon>
        <taxon>Pezizomycotina</taxon>
        <taxon>Xylonomycetes</taxon>
        <taxon>Xylonales</taxon>
        <taxon>Xylonaceae</taxon>
        <taxon>Xylona</taxon>
    </lineage>
</organism>
<dbReference type="GO" id="GO:0000166">
    <property type="term" value="F:nucleotide binding"/>
    <property type="evidence" value="ECO:0007669"/>
    <property type="project" value="UniProtKB-KW"/>
</dbReference>
<comment type="similarity">
    <text evidence="4">Belongs to the SIMIBI class G3E GTPase family. ZNG1 subfamily.</text>
</comment>
<evidence type="ECO:0000256" key="3">
    <source>
        <dbReference type="ARBA" id="ARBA00023186"/>
    </source>
</evidence>
<dbReference type="RefSeq" id="XP_018184648.1">
    <property type="nucleotide sequence ID" value="XM_018333502.1"/>
</dbReference>
<dbReference type="Proteomes" id="UP000076632">
    <property type="component" value="Unassembled WGS sequence"/>
</dbReference>
<dbReference type="InParanoid" id="A0A164ZH01"/>
<protein>
    <submittedName>
        <fullName evidence="8">CobW-domain-containing protein</fullName>
    </submittedName>
</protein>
<proteinExistence type="inferred from homology"/>
<evidence type="ECO:0000256" key="6">
    <source>
        <dbReference type="SAM" id="MobiDB-lite"/>
    </source>
</evidence>
<gene>
    <name evidence="8" type="ORF">L228DRAFT_251182</name>
</gene>
<keyword evidence="2" id="KW-0378">Hydrolase</keyword>
<dbReference type="InterPro" id="IPR051927">
    <property type="entry name" value="Zn_Chap_cDPG_Synth"/>
</dbReference>
<dbReference type="CDD" id="cd03112">
    <property type="entry name" value="CobW-like"/>
    <property type="match status" value="1"/>
</dbReference>
<dbReference type="OMA" id="WSQAGPN"/>
<feature type="compositionally biased region" description="Acidic residues" evidence="6">
    <location>
        <begin position="346"/>
        <end position="399"/>
    </location>
</feature>
<dbReference type="GO" id="GO:0016787">
    <property type="term" value="F:hydrolase activity"/>
    <property type="evidence" value="ECO:0007669"/>
    <property type="project" value="UniProtKB-KW"/>
</dbReference>
<evidence type="ECO:0000256" key="4">
    <source>
        <dbReference type="ARBA" id="ARBA00034320"/>
    </source>
</evidence>
<dbReference type="Gene3D" id="3.30.1220.10">
    <property type="entry name" value="CobW-like, C-terminal domain"/>
    <property type="match status" value="1"/>
</dbReference>
<sequence length="573" mass="64448">MAIKLSEKVKAAKQGQQNHDDAKSSNIKQLPVTLLSGFLGSGKTTLLEHILKSPDHGLRIAVIVNDMSSVNVDANLIKHHVVSQTKEKLIQLQNGCICCTLRGDLLEELARLAKTDGIQYVIIESSGISEPMQVAETFTSEFSKAMIEDGAEEDLDNEILKEILDIGGLHKIAKLDTTVTVLDAFNLLNNFSTADFLSDRWGAEVVPEDERTVTDLLVDQIEFADVVIVNKMDVVKPETKKSILNIVKQLNPAAKVIESTYSRVDVKQIVDTGLFNFEKAATSAGWLKSLHEMTQREVGGKMIMTPKPETEEYGISNFVYRARRPFHPKRLFELIHDKFVVMQDAAQEEGEDDDEGDEDESEDEGNGDKPQEDEELPDADGSEEEWEGCSDKEMDDDWDGKEFQNLDPKVILQNKQNSPIFKTLLRSKGFYWLATRPLQHGEWSQAGGMLTIQGGGPWFCMLEEDDWPEEPDVKNAIKADFEGRWGDRRQELVFIGERIDPKAITDAFNSCLLSDAEWKKCEKIMGNKKLSPKQIQEKLGEIFEDGFEDWPDILDEAGDDHEGHGHAGHHHRK</sequence>
<dbReference type="InterPro" id="IPR003495">
    <property type="entry name" value="CobW/HypB/UreG_nucleotide-bd"/>
</dbReference>
<dbReference type="Pfam" id="PF02492">
    <property type="entry name" value="cobW"/>
    <property type="match status" value="1"/>
</dbReference>
<accession>A0A164ZH01</accession>
<name>A0A164ZH01_XYLHT</name>
<keyword evidence="9" id="KW-1185">Reference proteome</keyword>
<dbReference type="Gene3D" id="3.40.50.300">
    <property type="entry name" value="P-loop containing nucleotide triphosphate hydrolases"/>
    <property type="match status" value="1"/>
</dbReference>
<dbReference type="PANTHER" id="PTHR43603:SF1">
    <property type="entry name" value="ZINC-REGULATED GTPASE METALLOPROTEIN ACTIVATOR 1"/>
    <property type="match status" value="1"/>
</dbReference>
<comment type="catalytic activity">
    <reaction evidence="5">
        <text>GTP + H2O = GDP + phosphate + H(+)</text>
        <dbReference type="Rhea" id="RHEA:19669"/>
        <dbReference type="ChEBI" id="CHEBI:15377"/>
        <dbReference type="ChEBI" id="CHEBI:15378"/>
        <dbReference type="ChEBI" id="CHEBI:37565"/>
        <dbReference type="ChEBI" id="CHEBI:43474"/>
        <dbReference type="ChEBI" id="CHEBI:58189"/>
    </reaction>
    <physiologicalReaction direction="left-to-right" evidence="5">
        <dbReference type="Rhea" id="RHEA:19670"/>
    </physiologicalReaction>
</comment>
<dbReference type="EMBL" id="KV407467">
    <property type="protein sequence ID" value="KZF19093.1"/>
    <property type="molecule type" value="Genomic_DNA"/>
</dbReference>
<evidence type="ECO:0000256" key="5">
    <source>
        <dbReference type="ARBA" id="ARBA00049117"/>
    </source>
</evidence>
<dbReference type="SUPFAM" id="SSF90002">
    <property type="entry name" value="Hypothetical protein YjiA, C-terminal domain"/>
    <property type="match status" value="1"/>
</dbReference>
<dbReference type="InterPro" id="IPR027417">
    <property type="entry name" value="P-loop_NTPase"/>
</dbReference>
<dbReference type="GeneID" id="28898639"/>
<evidence type="ECO:0000313" key="9">
    <source>
        <dbReference type="Proteomes" id="UP000076632"/>
    </source>
</evidence>
<keyword evidence="1" id="KW-0547">Nucleotide-binding</keyword>
<dbReference type="InterPro" id="IPR011629">
    <property type="entry name" value="CobW-like_C"/>
</dbReference>
<reference evidence="8 9" key="1">
    <citation type="journal article" date="2016" name="Fungal Biol.">
        <title>The genome of Xylona heveae provides a window into fungal endophytism.</title>
        <authorList>
            <person name="Gazis R."/>
            <person name="Kuo A."/>
            <person name="Riley R."/>
            <person name="LaButti K."/>
            <person name="Lipzen A."/>
            <person name="Lin J."/>
            <person name="Amirebrahimi M."/>
            <person name="Hesse C.N."/>
            <person name="Spatafora J.W."/>
            <person name="Henrissat B."/>
            <person name="Hainaut M."/>
            <person name="Grigoriev I.V."/>
            <person name="Hibbett D.S."/>
        </authorList>
    </citation>
    <scope>NUCLEOTIDE SEQUENCE [LARGE SCALE GENOMIC DNA]</scope>
    <source>
        <strain evidence="8 9">TC161</strain>
    </source>
</reference>
<dbReference type="PANTHER" id="PTHR43603">
    <property type="entry name" value="COBW DOMAIN-CONTAINING PROTEIN DDB_G0274527"/>
    <property type="match status" value="1"/>
</dbReference>
<keyword evidence="3" id="KW-0143">Chaperone</keyword>
<dbReference type="SUPFAM" id="SSF52540">
    <property type="entry name" value="P-loop containing nucleoside triphosphate hydrolases"/>
    <property type="match status" value="1"/>
</dbReference>
<dbReference type="InterPro" id="IPR036627">
    <property type="entry name" value="CobW-likC_sf"/>
</dbReference>
<feature type="region of interest" description="Disordered" evidence="6">
    <location>
        <begin position="553"/>
        <end position="573"/>
    </location>
</feature>
<dbReference type="AlphaFoldDB" id="A0A164ZH01"/>
<evidence type="ECO:0000259" key="7">
    <source>
        <dbReference type="SMART" id="SM00833"/>
    </source>
</evidence>
<evidence type="ECO:0000313" key="8">
    <source>
        <dbReference type="EMBL" id="KZF19093.1"/>
    </source>
</evidence>
<evidence type="ECO:0000256" key="1">
    <source>
        <dbReference type="ARBA" id="ARBA00022741"/>
    </source>
</evidence>
<dbReference type="OrthoDB" id="272672at2759"/>